<comment type="caution">
    <text evidence="2">The sequence shown here is derived from an EMBL/GenBank/DDBJ whole genome shotgun (WGS) entry which is preliminary data.</text>
</comment>
<sequence>MHARRSILLSLAVASGAALAVLAPGTASASDSNTAVASSGPSRSHWVYCLSDTGVEACYERDRDLWFVRDTSANGHAAYAEWDNYYNGKPIRYGTCTNRLGAGHWGVCDKSYRAGSTIKFGATGIDSDARVWSPELYA</sequence>
<dbReference type="EMBL" id="JAANOU010000001">
    <property type="protein sequence ID" value="NIH77647.1"/>
    <property type="molecule type" value="Genomic_DNA"/>
</dbReference>
<organism evidence="2 3">
    <name type="scientific">Amycolatopsis viridis</name>
    <dbReference type="NCBI Taxonomy" id="185678"/>
    <lineage>
        <taxon>Bacteria</taxon>
        <taxon>Bacillati</taxon>
        <taxon>Actinomycetota</taxon>
        <taxon>Actinomycetes</taxon>
        <taxon>Pseudonocardiales</taxon>
        <taxon>Pseudonocardiaceae</taxon>
        <taxon>Amycolatopsis</taxon>
    </lineage>
</organism>
<protein>
    <recommendedName>
        <fullName evidence="4">Secreted protein</fullName>
    </recommendedName>
</protein>
<keyword evidence="1" id="KW-0732">Signal</keyword>
<feature type="signal peptide" evidence="1">
    <location>
        <begin position="1"/>
        <end position="29"/>
    </location>
</feature>
<evidence type="ECO:0000256" key="1">
    <source>
        <dbReference type="SAM" id="SignalP"/>
    </source>
</evidence>
<gene>
    <name evidence="2" type="ORF">FHX46_000177</name>
</gene>
<dbReference type="Proteomes" id="UP000754495">
    <property type="component" value="Unassembled WGS sequence"/>
</dbReference>
<dbReference type="RefSeq" id="WP_167109757.1">
    <property type="nucleotide sequence ID" value="NZ_JAANOU010000001.1"/>
</dbReference>
<feature type="chain" id="PRO_5046128533" description="Secreted protein" evidence="1">
    <location>
        <begin position="30"/>
        <end position="138"/>
    </location>
</feature>
<accession>A0ABX0SNZ2</accession>
<evidence type="ECO:0000313" key="3">
    <source>
        <dbReference type="Proteomes" id="UP000754495"/>
    </source>
</evidence>
<dbReference type="InterPro" id="IPR006311">
    <property type="entry name" value="TAT_signal"/>
</dbReference>
<evidence type="ECO:0000313" key="2">
    <source>
        <dbReference type="EMBL" id="NIH77647.1"/>
    </source>
</evidence>
<reference evidence="2 3" key="1">
    <citation type="submission" date="2020-03" db="EMBL/GenBank/DDBJ databases">
        <title>Sequencing the genomes of 1000 actinobacteria strains.</title>
        <authorList>
            <person name="Klenk H.-P."/>
        </authorList>
    </citation>
    <scope>NUCLEOTIDE SEQUENCE [LARGE SCALE GENOMIC DNA]</scope>
    <source>
        <strain evidence="2 3">DSM 45668</strain>
    </source>
</reference>
<keyword evidence="3" id="KW-1185">Reference proteome</keyword>
<name>A0ABX0SNZ2_9PSEU</name>
<proteinExistence type="predicted"/>
<dbReference type="PROSITE" id="PS51318">
    <property type="entry name" value="TAT"/>
    <property type="match status" value="1"/>
</dbReference>
<evidence type="ECO:0008006" key="4">
    <source>
        <dbReference type="Google" id="ProtNLM"/>
    </source>
</evidence>